<evidence type="ECO:0000313" key="1">
    <source>
        <dbReference type="Proteomes" id="UP000189701"/>
    </source>
</evidence>
<dbReference type="Gene3D" id="3.60.10.10">
    <property type="entry name" value="Endonuclease/exonuclease/phosphatase"/>
    <property type="match status" value="1"/>
</dbReference>
<reference evidence="2" key="2">
    <citation type="submission" date="2025-08" db="UniProtKB">
        <authorList>
            <consortium name="RefSeq"/>
        </authorList>
    </citation>
    <scope>IDENTIFICATION</scope>
    <source>
        <tissue evidence="2">Leaf</tissue>
    </source>
</reference>
<dbReference type="eggNOG" id="KOG1075">
    <property type="taxonomic scope" value="Eukaryota"/>
</dbReference>
<proteinExistence type="predicted"/>
<dbReference type="AlphaFoldDB" id="A0A1U7VC42"/>
<dbReference type="RefSeq" id="XP_009759375.1">
    <property type="nucleotide sequence ID" value="XM_009761073.1"/>
</dbReference>
<dbReference type="InterPro" id="IPR036691">
    <property type="entry name" value="Endo/exonu/phosph_ase_sf"/>
</dbReference>
<organism evidence="1 2">
    <name type="scientific">Nicotiana sylvestris</name>
    <name type="common">Wood tobacco</name>
    <name type="synonym">South American tobacco</name>
    <dbReference type="NCBI Taxonomy" id="4096"/>
    <lineage>
        <taxon>Eukaryota</taxon>
        <taxon>Viridiplantae</taxon>
        <taxon>Streptophyta</taxon>
        <taxon>Embryophyta</taxon>
        <taxon>Tracheophyta</taxon>
        <taxon>Spermatophyta</taxon>
        <taxon>Magnoliopsida</taxon>
        <taxon>eudicotyledons</taxon>
        <taxon>Gunneridae</taxon>
        <taxon>Pentapetalae</taxon>
        <taxon>asterids</taxon>
        <taxon>lamiids</taxon>
        <taxon>Solanales</taxon>
        <taxon>Solanaceae</taxon>
        <taxon>Nicotianoideae</taxon>
        <taxon>Nicotianeae</taxon>
        <taxon>Nicotiana</taxon>
    </lineage>
</organism>
<dbReference type="OrthoDB" id="1748181at2759"/>
<dbReference type="SUPFAM" id="SSF56219">
    <property type="entry name" value="DNase I-like"/>
    <property type="match status" value="1"/>
</dbReference>
<dbReference type="PANTHER" id="PTHR33710:SF79">
    <property type="entry name" value="OS06G0205337 PROTEIN"/>
    <property type="match status" value="1"/>
</dbReference>
<dbReference type="PANTHER" id="PTHR33710">
    <property type="entry name" value="BNAC02G09200D PROTEIN"/>
    <property type="match status" value="1"/>
</dbReference>
<dbReference type="Proteomes" id="UP000189701">
    <property type="component" value="Unplaced"/>
</dbReference>
<sequence length="396" mass="45948">MEAAISNVNGKIWLFFDSVVEWDLLIDTEQQMTIRVYHQDLGKYIMMTFVYAKCCALERLELWDNLYYLASDMELPWLIGSDFNVVLGEEEKIGGLPVYPSEYEYFAFCVNSCGLFDLGYKGSPFTWWNGRPNEECIFKRLVEHLIRTGSDHAPLLMSCGKEAKKFVKPLKFLNFWAKHETFLDVSKLTYRDIFKQLAIREDVVRIKEMLFEDDTSLENRIVLQQAQAELKKYLSIEEQYWKQKAGMTWFEEGDRNTRFFHNCVNGKRQKLQLKRIQNSEGSCIEDQDKLSEAVVDFFQKQFTKEGDPTSFDLLNNVPTMVTREHNLELCRLPTMEKIKAVVFALSSESASGPDGYSGLFFQVCWDIVGKDIHTLLVVFLEGSPLPKSVTYTNLVL</sequence>
<evidence type="ECO:0000313" key="2">
    <source>
        <dbReference type="RefSeq" id="XP_009759375.1"/>
    </source>
</evidence>
<dbReference type="KEGG" id="nsy:104211932"/>
<dbReference type="GeneID" id="104211932"/>
<keyword evidence="1" id="KW-1185">Reference proteome</keyword>
<gene>
    <name evidence="2" type="primary">LOC104211932</name>
</gene>
<reference evidence="1" key="1">
    <citation type="journal article" date="2013" name="Genome Biol.">
        <title>Reference genomes and transcriptomes of Nicotiana sylvestris and Nicotiana tomentosiformis.</title>
        <authorList>
            <person name="Sierro N."/>
            <person name="Battey J.N."/>
            <person name="Ouadi S."/>
            <person name="Bovet L."/>
            <person name="Goepfert S."/>
            <person name="Bakaher N."/>
            <person name="Peitsch M.C."/>
            <person name="Ivanov N.V."/>
        </authorList>
    </citation>
    <scope>NUCLEOTIDE SEQUENCE [LARGE SCALE GENOMIC DNA]</scope>
</reference>
<name>A0A1U7VC42_NICSY</name>
<accession>A0A1U7VC42</accession>
<protein>
    <submittedName>
        <fullName evidence="2">Uncharacterized protein LOC104211932</fullName>
    </submittedName>
</protein>